<comment type="subcellular location">
    <subcellularLocation>
        <location evidence="2">Cell projection</location>
        <location evidence="2">Stereocilium</location>
    </subcellularLocation>
    <subcellularLocation>
        <location evidence="1">Target cell membrane</location>
    </subcellularLocation>
</comment>
<dbReference type="AlphaFoldDB" id="A0A7R9KXT3"/>
<dbReference type="Proteomes" id="UP000759131">
    <property type="component" value="Unassembled WGS sequence"/>
</dbReference>
<evidence type="ECO:0000256" key="3">
    <source>
        <dbReference type="ARBA" id="ARBA00022483"/>
    </source>
</evidence>
<dbReference type="PROSITE" id="PS50088">
    <property type="entry name" value="ANK_REPEAT"/>
    <property type="match status" value="3"/>
</dbReference>
<evidence type="ECO:0000256" key="1">
    <source>
        <dbReference type="ARBA" id="ARBA00004175"/>
    </source>
</evidence>
<keyword evidence="6" id="KW-1009">Hearing</keyword>
<feature type="non-terminal residue" evidence="11">
    <location>
        <position position="1"/>
    </location>
</feature>
<dbReference type="GO" id="GO:0032420">
    <property type="term" value="C:stereocilium"/>
    <property type="evidence" value="ECO:0007669"/>
    <property type="project" value="UniProtKB-SubCell"/>
</dbReference>
<dbReference type="GO" id="GO:0051017">
    <property type="term" value="P:actin filament bundle assembly"/>
    <property type="evidence" value="ECO:0007669"/>
    <property type="project" value="TreeGrafter"/>
</dbReference>
<dbReference type="SUPFAM" id="SSF48403">
    <property type="entry name" value="Ankyrin repeat"/>
    <property type="match status" value="1"/>
</dbReference>
<evidence type="ECO:0000313" key="12">
    <source>
        <dbReference type="Proteomes" id="UP000759131"/>
    </source>
</evidence>
<dbReference type="Gene3D" id="1.25.40.20">
    <property type="entry name" value="Ankyrin repeat-containing domain"/>
    <property type="match status" value="2"/>
</dbReference>
<sequence>MRYGRTSVVRWLLKEANMPALDSTKMGALALHYAAAKGCLDCVKLLLESCPELSANAQMDNNVTPVYLAAQESHTEVLKYLVLSAGGSLHIRAKDGMSPIHAAAQMGAIKCLKWMVEEQGIDPNLRDNDGATAVHFAASRGHTETLRWLLKHGGRITLDKYGKSALNDAAENEHLEVSL</sequence>
<evidence type="ECO:0000256" key="8">
    <source>
        <dbReference type="ARBA" id="ARBA00023043"/>
    </source>
</evidence>
<dbReference type="PANTHER" id="PTHR24153">
    <property type="entry name" value="ESPIN"/>
    <property type="match status" value="1"/>
</dbReference>
<evidence type="ECO:0000256" key="6">
    <source>
        <dbReference type="ARBA" id="ARBA00022740"/>
    </source>
</evidence>
<keyword evidence="8 10" id="KW-0040">ANK repeat</keyword>
<dbReference type="InterPro" id="IPR002110">
    <property type="entry name" value="Ankyrin_rpt"/>
</dbReference>
<keyword evidence="4" id="KW-1052">Target cell membrane</keyword>
<keyword evidence="7" id="KW-0528">Neurotoxin</keyword>
<keyword evidence="3" id="KW-0268">Exocytosis</keyword>
<keyword evidence="9" id="KW-1053">Target membrane</keyword>
<keyword evidence="9" id="KW-0472">Membrane</keyword>
<evidence type="ECO:0000256" key="7">
    <source>
        <dbReference type="ARBA" id="ARBA00023028"/>
    </source>
</evidence>
<dbReference type="GO" id="GO:0007605">
    <property type="term" value="P:sensory perception of sound"/>
    <property type="evidence" value="ECO:0007669"/>
    <property type="project" value="UniProtKB-KW"/>
</dbReference>
<keyword evidence="5" id="KW-0677">Repeat</keyword>
<evidence type="ECO:0000256" key="4">
    <source>
        <dbReference type="ARBA" id="ARBA00022537"/>
    </source>
</evidence>
<dbReference type="PANTHER" id="PTHR24153:SF8">
    <property type="entry name" value="FORKED, ISOFORM F"/>
    <property type="match status" value="1"/>
</dbReference>
<feature type="repeat" description="ANK" evidence="10">
    <location>
        <begin position="129"/>
        <end position="161"/>
    </location>
</feature>
<reference evidence="11" key="1">
    <citation type="submission" date="2020-11" db="EMBL/GenBank/DDBJ databases">
        <authorList>
            <person name="Tran Van P."/>
        </authorList>
    </citation>
    <scope>NUCLEOTIDE SEQUENCE</scope>
</reference>
<feature type="repeat" description="ANK" evidence="10">
    <location>
        <begin position="26"/>
        <end position="58"/>
    </location>
</feature>
<dbReference type="Pfam" id="PF13637">
    <property type="entry name" value="Ank_4"/>
    <property type="match status" value="2"/>
</dbReference>
<dbReference type="SMART" id="SM00248">
    <property type="entry name" value="ANK"/>
    <property type="match status" value="4"/>
</dbReference>
<evidence type="ECO:0000256" key="5">
    <source>
        <dbReference type="ARBA" id="ARBA00022737"/>
    </source>
</evidence>
<proteinExistence type="predicted"/>
<dbReference type="GO" id="GO:0044231">
    <property type="term" value="C:host cell presynaptic membrane"/>
    <property type="evidence" value="ECO:0007669"/>
    <property type="project" value="UniProtKB-KW"/>
</dbReference>
<dbReference type="GO" id="GO:0051015">
    <property type="term" value="F:actin filament binding"/>
    <property type="evidence" value="ECO:0007669"/>
    <property type="project" value="TreeGrafter"/>
</dbReference>
<dbReference type="PROSITE" id="PS50297">
    <property type="entry name" value="ANK_REP_REGION"/>
    <property type="match status" value="2"/>
</dbReference>
<gene>
    <name evidence="11" type="ORF">OSB1V03_LOCUS11585</name>
</gene>
<dbReference type="EMBL" id="OC863666">
    <property type="protein sequence ID" value="CAD7631176.1"/>
    <property type="molecule type" value="Genomic_DNA"/>
</dbReference>
<keyword evidence="7" id="KW-0638">Presynaptic neurotoxin</keyword>
<dbReference type="EMBL" id="CAJPIZ010009091">
    <property type="protein sequence ID" value="CAG2111606.1"/>
    <property type="molecule type" value="Genomic_DNA"/>
</dbReference>
<dbReference type="InterPro" id="IPR052420">
    <property type="entry name" value="Espin/Espin-like"/>
</dbReference>
<dbReference type="GO" id="GO:0044218">
    <property type="term" value="C:other organism cell membrane"/>
    <property type="evidence" value="ECO:0007669"/>
    <property type="project" value="UniProtKB-KW"/>
</dbReference>
<evidence type="ECO:0000256" key="9">
    <source>
        <dbReference type="ARBA" id="ARBA00023298"/>
    </source>
</evidence>
<evidence type="ECO:0000256" key="10">
    <source>
        <dbReference type="PROSITE-ProRule" id="PRU00023"/>
    </source>
</evidence>
<accession>A0A7R9KXT3</accession>
<dbReference type="InterPro" id="IPR036770">
    <property type="entry name" value="Ankyrin_rpt-contain_sf"/>
</dbReference>
<dbReference type="OrthoDB" id="10261302at2759"/>
<dbReference type="GO" id="GO:0006887">
    <property type="term" value="P:exocytosis"/>
    <property type="evidence" value="ECO:0007669"/>
    <property type="project" value="UniProtKB-KW"/>
</dbReference>
<protein>
    <recommendedName>
        <fullName evidence="13">Espin</fullName>
    </recommendedName>
</protein>
<evidence type="ECO:0000313" key="11">
    <source>
        <dbReference type="EMBL" id="CAD7631176.1"/>
    </source>
</evidence>
<feature type="repeat" description="ANK" evidence="10">
    <location>
        <begin position="95"/>
        <end position="128"/>
    </location>
</feature>
<keyword evidence="12" id="KW-1185">Reference proteome</keyword>
<dbReference type="GO" id="GO:0005737">
    <property type="term" value="C:cytoplasm"/>
    <property type="evidence" value="ECO:0007669"/>
    <property type="project" value="TreeGrafter"/>
</dbReference>
<organism evidence="11">
    <name type="scientific">Medioppia subpectinata</name>
    <dbReference type="NCBI Taxonomy" id="1979941"/>
    <lineage>
        <taxon>Eukaryota</taxon>
        <taxon>Metazoa</taxon>
        <taxon>Ecdysozoa</taxon>
        <taxon>Arthropoda</taxon>
        <taxon>Chelicerata</taxon>
        <taxon>Arachnida</taxon>
        <taxon>Acari</taxon>
        <taxon>Acariformes</taxon>
        <taxon>Sarcoptiformes</taxon>
        <taxon>Oribatida</taxon>
        <taxon>Brachypylina</taxon>
        <taxon>Oppioidea</taxon>
        <taxon>Oppiidae</taxon>
        <taxon>Medioppia</taxon>
    </lineage>
</organism>
<name>A0A7R9KXT3_9ACAR</name>
<evidence type="ECO:0000256" key="2">
    <source>
        <dbReference type="ARBA" id="ARBA00004645"/>
    </source>
</evidence>
<keyword evidence="7" id="KW-0800">Toxin</keyword>
<evidence type="ECO:0008006" key="13">
    <source>
        <dbReference type="Google" id="ProtNLM"/>
    </source>
</evidence>